<dbReference type="AlphaFoldDB" id="A0A679J2R3"/>
<dbReference type="EMBL" id="LR743504">
    <property type="protein sequence ID" value="CAA2102822.1"/>
    <property type="molecule type" value="Genomic_DNA"/>
</dbReference>
<gene>
    <name evidence="2" type="ORF">MBUL_01881</name>
</gene>
<evidence type="ECO:0000256" key="1">
    <source>
        <dbReference type="SAM" id="Phobius"/>
    </source>
</evidence>
<feature type="transmembrane region" description="Helical" evidence="1">
    <location>
        <begin position="56"/>
        <end position="75"/>
    </location>
</feature>
<evidence type="ECO:0000313" key="2">
    <source>
        <dbReference type="EMBL" id="CAA2102822.1"/>
    </source>
</evidence>
<accession>A0A679J2R3</accession>
<feature type="transmembrane region" description="Helical" evidence="1">
    <location>
        <begin position="25"/>
        <end position="44"/>
    </location>
</feature>
<keyword evidence="1" id="KW-0812">Transmembrane</keyword>
<keyword evidence="1" id="KW-1133">Transmembrane helix</keyword>
<keyword evidence="1" id="KW-0472">Membrane</keyword>
<organism evidence="2">
    <name type="scientific">Methylobacterium bullatum</name>
    <dbReference type="NCBI Taxonomy" id="570505"/>
    <lineage>
        <taxon>Bacteria</taxon>
        <taxon>Pseudomonadati</taxon>
        <taxon>Pseudomonadota</taxon>
        <taxon>Alphaproteobacteria</taxon>
        <taxon>Hyphomicrobiales</taxon>
        <taxon>Methylobacteriaceae</taxon>
        <taxon>Methylobacterium</taxon>
    </lineage>
</organism>
<protein>
    <submittedName>
        <fullName evidence="2">Uncharacterized protein</fullName>
    </submittedName>
</protein>
<name>A0A679J2R3_9HYPH</name>
<sequence length="84" mass="8744">MTGAALQREGPNPGPDIREYAMNPLGPVLIVLLLPISAIGLLLYTDTGIEPTLFSATVKTFVALFAIAGILSYGASRLAARSEG</sequence>
<reference evidence="2" key="1">
    <citation type="submission" date="2019-12" db="EMBL/GenBank/DDBJ databases">
        <authorList>
            <person name="Cremers G."/>
        </authorList>
    </citation>
    <scope>NUCLEOTIDE SEQUENCE</scope>
    <source>
        <strain evidence="2">Mbul1</strain>
    </source>
</reference>
<proteinExistence type="predicted"/>